<dbReference type="SMART" id="SM00184">
    <property type="entry name" value="RING"/>
    <property type="match status" value="1"/>
</dbReference>
<evidence type="ECO:0000256" key="1">
    <source>
        <dbReference type="PROSITE-ProRule" id="PRU00175"/>
    </source>
</evidence>
<dbReference type="GO" id="GO:0008270">
    <property type="term" value="F:zinc ion binding"/>
    <property type="evidence" value="ECO:0007669"/>
    <property type="project" value="UniProtKB-KW"/>
</dbReference>
<feature type="domain" description="RING-type" evidence="2">
    <location>
        <begin position="24"/>
        <end position="74"/>
    </location>
</feature>
<accession>A0A9P4VT61</accession>
<dbReference type="OrthoDB" id="2849579at2759"/>
<dbReference type="PROSITE" id="PS50089">
    <property type="entry name" value="ZF_RING_2"/>
    <property type="match status" value="1"/>
</dbReference>
<dbReference type="Proteomes" id="UP000799429">
    <property type="component" value="Unassembled WGS sequence"/>
</dbReference>
<keyword evidence="1" id="KW-0862">Zinc</keyword>
<proteinExistence type="predicted"/>
<protein>
    <recommendedName>
        <fullName evidence="2">RING-type domain-containing protein</fullName>
    </recommendedName>
</protein>
<name>A0A9P4VT61_9PEZI</name>
<dbReference type="SUPFAM" id="SSF57850">
    <property type="entry name" value="RING/U-box"/>
    <property type="match status" value="1"/>
</dbReference>
<keyword evidence="1" id="KW-0863">Zinc-finger</keyword>
<keyword evidence="4" id="KW-1185">Reference proteome</keyword>
<evidence type="ECO:0000313" key="3">
    <source>
        <dbReference type="EMBL" id="KAF2840582.1"/>
    </source>
</evidence>
<evidence type="ECO:0000313" key="4">
    <source>
        <dbReference type="Proteomes" id="UP000799429"/>
    </source>
</evidence>
<dbReference type="InterPro" id="IPR001841">
    <property type="entry name" value="Znf_RING"/>
</dbReference>
<dbReference type="AlphaFoldDB" id="A0A9P4VT61"/>
<dbReference type="InterPro" id="IPR013083">
    <property type="entry name" value="Znf_RING/FYVE/PHD"/>
</dbReference>
<gene>
    <name evidence="3" type="ORF">M501DRAFT_990559</name>
</gene>
<dbReference type="EMBL" id="MU006092">
    <property type="protein sequence ID" value="KAF2840582.1"/>
    <property type="molecule type" value="Genomic_DNA"/>
</dbReference>
<evidence type="ECO:0000259" key="2">
    <source>
        <dbReference type="PROSITE" id="PS50089"/>
    </source>
</evidence>
<dbReference type="Gene3D" id="3.30.40.10">
    <property type="entry name" value="Zinc/RING finger domain, C3HC4 (zinc finger)"/>
    <property type="match status" value="1"/>
</dbReference>
<keyword evidence="1" id="KW-0479">Metal-binding</keyword>
<organism evidence="3 4">
    <name type="scientific">Patellaria atrata CBS 101060</name>
    <dbReference type="NCBI Taxonomy" id="1346257"/>
    <lineage>
        <taxon>Eukaryota</taxon>
        <taxon>Fungi</taxon>
        <taxon>Dikarya</taxon>
        <taxon>Ascomycota</taxon>
        <taxon>Pezizomycotina</taxon>
        <taxon>Dothideomycetes</taxon>
        <taxon>Dothideomycetes incertae sedis</taxon>
        <taxon>Patellariales</taxon>
        <taxon>Patellariaceae</taxon>
        <taxon>Patellaria</taxon>
    </lineage>
</organism>
<comment type="caution">
    <text evidence="3">The sequence shown here is derived from an EMBL/GenBank/DDBJ whole genome shotgun (WGS) entry which is preliminary data.</text>
</comment>
<sequence>MATKTPAREEVVRFASKEYQGQQCPVCLNPMDVAASSSYIGTDHRAVQLECKHVLGVKCLTTWLQKNTNCPVCKESLFASKHPEVPRHHQDPVNGPCPITHMPPLLPKHRRASGIHIRHLRGTVPEYRTLNREIMTLNEGRRDLKLETSALEEPLREVFEETWGELGLHDHTTWQDWTRLRERWRREISSSLYGKWEIPDICRPRELAGRDWTPEMVCSIRYHPRSLPQLLLNLSNVENQPPLSKGQWKFVVRFLLVRLCEKLYPLGEPVRGM</sequence>
<reference evidence="3" key="1">
    <citation type="journal article" date="2020" name="Stud. Mycol.">
        <title>101 Dothideomycetes genomes: a test case for predicting lifestyles and emergence of pathogens.</title>
        <authorList>
            <person name="Haridas S."/>
            <person name="Albert R."/>
            <person name="Binder M."/>
            <person name="Bloem J."/>
            <person name="Labutti K."/>
            <person name="Salamov A."/>
            <person name="Andreopoulos B."/>
            <person name="Baker S."/>
            <person name="Barry K."/>
            <person name="Bills G."/>
            <person name="Bluhm B."/>
            <person name="Cannon C."/>
            <person name="Castanera R."/>
            <person name="Culley D."/>
            <person name="Daum C."/>
            <person name="Ezra D."/>
            <person name="Gonzalez J."/>
            <person name="Henrissat B."/>
            <person name="Kuo A."/>
            <person name="Liang C."/>
            <person name="Lipzen A."/>
            <person name="Lutzoni F."/>
            <person name="Magnuson J."/>
            <person name="Mondo S."/>
            <person name="Nolan M."/>
            <person name="Ohm R."/>
            <person name="Pangilinan J."/>
            <person name="Park H.-J."/>
            <person name="Ramirez L."/>
            <person name="Alfaro M."/>
            <person name="Sun H."/>
            <person name="Tritt A."/>
            <person name="Yoshinaga Y."/>
            <person name="Zwiers L.-H."/>
            <person name="Turgeon B."/>
            <person name="Goodwin S."/>
            <person name="Spatafora J."/>
            <person name="Crous P."/>
            <person name="Grigoriev I."/>
        </authorList>
    </citation>
    <scope>NUCLEOTIDE SEQUENCE</scope>
    <source>
        <strain evidence="3">CBS 101060</strain>
    </source>
</reference>
<dbReference type="Pfam" id="PF13639">
    <property type="entry name" value="zf-RING_2"/>
    <property type="match status" value="1"/>
</dbReference>